<dbReference type="InterPro" id="IPR043723">
    <property type="entry name" value="DUF5665"/>
</dbReference>
<proteinExistence type="predicted"/>
<comment type="caution">
    <text evidence="2">The sequence shown here is derived from an EMBL/GenBank/DDBJ whole genome shotgun (WGS) entry which is preliminary data.</text>
</comment>
<protein>
    <submittedName>
        <fullName evidence="2">Uncharacterized protein</fullName>
    </submittedName>
</protein>
<keyword evidence="1" id="KW-1133">Transmembrane helix</keyword>
<evidence type="ECO:0000313" key="2">
    <source>
        <dbReference type="EMBL" id="OGD88573.1"/>
    </source>
</evidence>
<organism evidence="2 3">
    <name type="scientific">Candidatus Curtissbacteria bacterium RIFCSPHIGHO2_01_FULL_40_12</name>
    <dbReference type="NCBI Taxonomy" id="1797710"/>
    <lineage>
        <taxon>Bacteria</taxon>
        <taxon>Candidatus Curtissiibacteriota</taxon>
    </lineage>
</organism>
<evidence type="ECO:0000256" key="1">
    <source>
        <dbReference type="SAM" id="Phobius"/>
    </source>
</evidence>
<keyword evidence="1" id="KW-0472">Membrane</keyword>
<dbReference type="Proteomes" id="UP000178577">
    <property type="component" value="Unassembled WGS sequence"/>
</dbReference>
<sequence length="77" mass="8583">MEENNQPGEHYKKVERPLGKLILYNFLGGIFWSLGVIIGAGLVFSIIAYFIGKIDFIPILGDFLAKVIQSAQNNLTK</sequence>
<accession>A0A1F5G9K2</accession>
<feature type="transmembrane region" description="Helical" evidence="1">
    <location>
        <begin position="21"/>
        <end position="51"/>
    </location>
</feature>
<evidence type="ECO:0000313" key="3">
    <source>
        <dbReference type="Proteomes" id="UP000178577"/>
    </source>
</evidence>
<dbReference type="EMBL" id="MFAY01000034">
    <property type="protein sequence ID" value="OGD88573.1"/>
    <property type="molecule type" value="Genomic_DNA"/>
</dbReference>
<gene>
    <name evidence="2" type="ORF">A2693_03670</name>
</gene>
<name>A0A1F5G9K2_9BACT</name>
<dbReference type="Pfam" id="PF18910">
    <property type="entry name" value="DUF5665"/>
    <property type="match status" value="1"/>
</dbReference>
<keyword evidence="1" id="KW-0812">Transmembrane</keyword>
<reference evidence="2 3" key="1">
    <citation type="journal article" date="2016" name="Nat. Commun.">
        <title>Thousands of microbial genomes shed light on interconnected biogeochemical processes in an aquifer system.</title>
        <authorList>
            <person name="Anantharaman K."/>
            <person name="Brown C.T."/>
            <person name="Hug L.A."/>
            <person name="Sharon I."/>
            <person name="Castelle C.J."/>
            <person name="Probst A.J."/>
            <person name="Thomas B.C."/>
            <person name="Singh A."/>
            <person name="Wilkins M.J."/>
            <person name="Karaoz U."/>
            <person name="Brodie E.L."/>
            <person name="Williams K.H."/>
            <person name="Hubbard S.S."/>
            <person name="Banfield J.F."/>
        </authorList>
    </citation>
    <scope>NUCLEOTIDE SEQUENCE [LARGE SCALE GENOMIC DNA]</scope>
</reference>
<dbReference type="AlphaFoldDB" id="A0A1F5G9K2"/>